<accession>A0A4R8LGS6</accession>
<keyword evidence="1" id="KW-0472">Membrane</keyword>
<keyword evidence="3" id="KW-1185">Reference proteome</keyword>
<evidence type="ECO:0000256" key="1">
    <source>
        <dbReference type="SAM" id="Phobius"/>
    </source>
</evidence>
<keyword evidence="1" id="KW-1133">Transmembrane helix</keyword>
<gene>
    <name evidence="2" type="ORF">C7445_11620</name>
</gene>
<dbReference type="EMBL" id="SORF01000016">
    <property type="protein sequence ID" value="TDY42342.1"/>
    <property type="molecule type" value="Genomic_DNA"/>
</dbReference>
<organism evidence="2 3">
    <name type="scientific">Alicyclobacillus sacchari</name>
    <dbReference type="NCBI Taxonomy" id="392010"/>
    <lineage>
        <taxon>Bacteria</taxon>
        <taxon>Bacillati</taxon>
        <taxon>Bacillota</taxon>
        <taxon>Bacilli</taxon>
        <taxon>Bacillales</taxon>
        <taxon>Alicyclobacillaceae</taxon>
        <taxon>Alicyclobacillus</taxon>
    </lineage>
</organism>
<name>A0A4R8LGS6_9BACL</name>
<reference evidence="2 3" key="1">
    <citation type="submission" date="2019-03" db="EMBL/GenBank/DDBJ databases">
        <title>Genomic Encyclopedia of Type Strains, Phase IV (KMG-IV): sequencing the most valuable type-strain genomes for metagenomic binning, comparative biology and taxonomic classification.</title>
        <authorList>
            <person name="Goeker M."/>
        </authorList>
    </citation>
    <scope>NUCLEOTIDE SEQUENCE [LARGE SCALE GENOMIC DNA]</scope>
    <source>
        <strain evidence="2 3">DSM 17974</strain>
    </source>
</reference>
<keyword evidence="1" id="KW-0812">Transmembrane</keyword>
<dbReference type="Proteomes" id="UP000294581">
    <property type="component" value="Unassembled WGS sequence"/>
</dbReference>
<protein>
    <submittedName>
        <fullName evidence="2">Uncharacterized protein</fullName>
    </submittedName>
</protein>
<evidence type="ECO:0000313" key="2">
    <source>
        <dbReference type="EMBL" id="TDY42342.1"/>
    </source>
</evidence>
<comment type="caution">
    <text evidence="2">The sequence shown here is derived from an EMBL/GenBank/DDBJ whole genome shotgun (WGS) entry which is preliminary data.</text>
</comment>
<sequence>MLFGSISAIATRNFRLCVRTHRKAGSEGKVERGDGFDGINKHFKFQNSKQKWLQIFNRKHKAGLQAQNQIESGLLGVIPVGYKVNAVPTVAPFGTLIIIWVPLGNSLPHPYKVIVWMIGSVYLLAWVGSAFYLAFKYPRLSIADSELIFGDKTYTAEDVRKIRVLERSSTFLLYFKERKYPLSISFSLADTDKVIQELRGWAWRNRVTLELTSQRRKR</sequence>
<dbReference type="AlphaFoldDB" id="A0A4R8LGS6"/>
<evidence type="ECO:0000313" key="3">
    <source>
        <dbReference type="Proteomes" id="UP000294581"/>
    </source>
</evidence>
<feature type="transmembrane region" description="Helical" evidence="1">
    <location>
        <begin position="113"/>
        <end position="135"/>
    </location>
</feature>
<proteinExistence type="predicted"/>
<feature type="transmembrane region" description="Helical" evidence="1">
    <location>
        <begin position="84"/>
        <end position="101"/>
    </location>
</feature>